<evidence type="ECO:0000313" key="2">
    <source>
        <dbReference type="EMBL" id="CDW79503.1"/>
    </source>
</evidence>
<sequence>MVNIVATKIRANPVIFWAGVGVFSYFWKASIVASMYQRNYQQFDDQRREELNKIK</sequence>
<dbReference type="InParanoid" id="A0A078AF19"/>
<dbReference type="Proteomes" id="UP000039865">
    <property type="component" value="Unassembled WGS sequence"/>
</dbReference>
<name>A0A078AF19_STYLE</name>
<accession>A0A078AF19</accession>
<dbReference type="EMBL" id="CCKQ01008062">
    <property type="protein sequence ID" value="CDW79503.1"/>
    <property type="molecule type" value="Genomic_DNA"/>
</dbReference>
<gene>
    <name evidence="2" type="primary">Contig17854.g18976</name>
    <name evidence="2" type="ORF">STYLEM_8492</name>
</gene>
<reference evidence="2 3" key="1">
    <citation type="submission" date="2014-06" db="EMBL/GenBank/DDBJ databases">
        <authorList>
            <person name="Swart Estienne"/>
        </authorList>
    </citation>
    <scope>NUCLEOTIDE SEQUENCE [LARGE SCALE GENOMIC DNA]</scope>
    <source>
        <strain evidence="2 3">130c</strain>
    </source>
</reference>
<feature type="transmembrane region" description="Helical" evidence="1">
    <location>
        <begin position="14"/>
        <end position="36"/>
    </location>
</feature>
<keyword evidence="1" id="KW-0472">Membrane</keyword>
<organism evidence="2 3">
    <name type="scientific">Stylonychia lemnae</name>
    <name type="common">Ciliate</name>
    <dbReference type="NCBI Taxonomy" id="5949"/>
    <lineage>
        <taxon>Eukaryota</taxon>
        <taxon>Sar</taxon>
        <taxon>Alveolata</taxon>
        <taxon>Ciliophora</taxon>
        <taxon>Intramacronucleata</taxon>
        <taxon>Spirotrichea</taxon>
        <taxon>Stichotrichia</taxon>
        <taxon>Sporadotrichida</taxon>
        <taxon>Oxytrichidae</taxon>
        <taxon>Stylonychinae</taxon>
        <taxon>Stylonychia</taxon>
    </lineage>
</organism>
<evidence type="ECO:0000313" key="3">
    <source>
        <dbReference type="Proteomes" id="UP000039865"/>
    </source>
</evidence>
<proteinExistence type="predicted"/>
<evidence type="ECO:0000256" key="1">
    <source>
        <dbReference type="SAM" id="Phobius"/>
    </source>
</evidence>
<keyword evidence="1" id="KW-1133">Transmembrane helix</keyword>
<keyword evidence="1" id="KW-0812">Transmembrane</keyword>
<protein>
    <submittedName>
        <fullName evidence="2">Uncharacterized protein</fullName>
    </submittedName>
</protein>
<keyword evidence="3" id="KW-1185">Reference proteome</keyword>
<dbReference type="AlphaFoldDB" id="A0A078AF19"/>